<keyword evidence="4" id="KW-0238">DNA-binding</keyword>
<dbReference type="SUPFAM" id="SSF88659">
    <property type="entry name" value="Sigma3 and sigma4 domains of RNA polymerase sigma factors"/>
    <property type="match status" value="1"/>
</dbReference>
<protein>
    <submittedName>
        <fullName evidence="9">Sigma-70 family RNA polymerase sigma factor</fullName>
    </submittedName>
</protein>
<dbReference type="InterPro" id="IPR039425">
    <property type="entry name" value="RNA_pol_sigma-70-like"/>
</dbReference>
<sequence>MLLDEHAVALHRHVRALVGANDADDVTQEVLIAALRAYPGLRDGSNLKGWLWTIARHKAIDRFRHDGRRPSTVPLEDDPGGGDGVVPPGADDELWSAVRRLPDGQRAAVALRFVDDMPYREIAEVLGCTEGAARQRVHDGVKALRGEVTA</sequence>
<reference evidence="9 10" key="1">
    <citation type="submission" date="2019-11" db="EMBL/GenBank/DDBJ databases">
        <authorList>
            <person name="He Y."/>
        </authorList>
    </citation>
    <scope>NUCLEOTIDE SEQUENCE [LARGE SCALE GENOMIC DNA]</scope>
    <source>
        <strain evidence="9 10">SCSIO 58843</strain>
    </source>
</reference>
<evidence type="ECO:0000256" key="1">
    <source>
        <dbReference type="ARBA" id="ARBA00010641"/>
    </source>
</evidence>
<evidence type="ECO:0000256" key="6">
    <source>
        <dbReference type="SAM" id="MobiDB-lite"/>
    </source>
</evidence>
<dbReference type="InterPro" id="IPR013249">
    <property type="entry name" value="RNA_pol_sigma70_r4_t2"/>
</dbReference>
<dbReference type="EMBL" id="CP045851">
    <property type="protein sequence ID" value="QGG97077.1"/>
    <property type="molecule type" value="Genomic_DNA"/>
</dbReference>
<evidence type="ECO:0000259" key="8">
    <source>
        <dbReference type="Pfam" id="PF08281"/>
    </source>
</evidence>
<dbReference type="InterPro" id="IPR014284">
    <property type="entry name" value="RNA_pol_sigma-70_dom"/>
</dbReference>
<dbReference type="Gene3D" id="1.10.1740.10">
    <property type="match status" value="1"/>
</dbReference>
<comment type="similarity">
    <text evidence="1">Belongs to the sigma-70 factor family. ECF subfamily.</text>
</comment>
<dbReference type="GO" id="GO:0006352">
    <property type="term" value="P:DNA-templated transcription initiation"/>
    <property type="evidence" value="ECO:0007669"/>
    <property type="project" value="InterPro"/>
</dbReference>
<organism evidence="9 10">
    <name type="scientific">Actinomarinicola tropica</name>
    <dbReference type="NCBI Taxonomy" id="2789776"/>
    <lineage>
        <taxon>Bacteria</taxon>
        <taxon>Bacillati</taxon>
        <taxon>Actinomycetota</taxon>
        <taxon>Acidimicrobiia</taxon>
        <taxon>Acidimicrobiales</taxon>
        <taxon>Iamiaceae</taxon>
        <taxon>Actinomarinicola</taxon>
    </lineage>
</organism>
<dbReference type="GO" id="GO:0003677">
    <property type="term" value="F:DNA binding"/>
    <property type="evidence" value="ECO:0007669"/>
    <property type="project" value="UniProtKB-KW"/>
</dbReference>
<evidence type="ECO:0000256" key="4">
    <source>
        <dbReference type="ARBA" id="ARBA00023125"/>
    </source>
</evidence>
<dbReference type="CDD" id="cd06171">
    <property type="entry name" value="Sigma70_r4"/>
    <property type="match status" value="1"/>
</dbReference>
<evidence type="ECO:0000313" key="9">
    <source>
        <dbReference type="EMBL" id="QGG97077.1"/>
    </source>
</evidence>
<dbReference type="AlphaFoldDB" id="A0A5Q2RSC3"/>
<dbReference type="InterPro" id="IPR013325">
    <property type="entry name" value="RNA_pol_sigma_r2"/>
</dbReference>
<dbReference type="PANTHER" id="PTHR43133:SF8">
    <property type="entry name" value="RNA POLYMERASE SIGMA FACTOR HI_1459-RELATED"/>
    <property type="match status" value="1"/>
</dbReference>
<dbReference type="NCBIfam" id="TIGR02937">
    <property type="entry name" value="sigma70-ECF"/>
    <property type="match status" value="1"/>
</dbReference>
<dbReference type="InterPro" id="IPR013324">
    <property type="entry name" value="RNA_pol_sigma_r3/r4-like"/>
</dbReference>
<gene>
    <name evidence="9" type="ORF">GH723_10505</name>
</gene>
<dbReference type="Gene3D" id="1.10.10.10">
    <property type="entry name" value="Winged helix-like DNA-binding domain superfamily/Winged helix DNA-binding domain"/>
    <property type="match status" value="1"/>
</dbReference>
<evidence type="ECO:0000256" key="3">
    <source>
        <dbReference type="ARBA" id="ARBA00023082"/>
    </source>
</evidence>
<keyword evidence="5" id="KW-0804">Transcription</keyword>
<feature type="region of interest" description="Disordered" evidence="6">
    <location>
        <begin position="66"/>
        <end position="89"/>
    </location>
</feature>
<feature type="domain" description="RNA polymerase sigma-70 region 2" evidence="7">
    <location>
        <begin position="3"/>
        <end position="68"/>
    </location>
</feature>
<evidence type="ECO:0000256" key="5">
    <source>
        <dbReference type="ARBA" id="ARBA00023163"/>
    </source>
</evidence>
<evidence type="ECO:0000256" key="2">
    <source>
        <dbReference type="ARBA" id="ARBA00023015"/>
    </source>
</evidence>
<evidence type="ECO:0000313" key="10">
    <source>
        <dbReference type="Proteomes" id="UP000334019"/>
    </source>
</evidence>
<accession>A0A5Q2RSC3</accession>
<dbReference type="GO" id="GO:0016987">
    <property type="term" value="F:sigma factor activity"/>
    <property type="evidence" value="ECO:0007669"/>
    <property type="project" value="UniProtKB-KW"/>
</dbReference>
<dbReference type="PANTHER" id="PTHR43133">
    <property type="entry name" value="RNA POLYMERASE ECF-TYPE SIGMA FACTO"/>
    <property type="match status" value="1"/>
</dbReference>
<dbReference type="InterPro" id="IPR036388">
    <property type="entry name" value="WH-like_DNA-bd_sf"/>
</dbReference>
<dbReference type="Pfam" id="PF04542">
    <property type="entry name" value="Sigma70_r2"/>
    <property type="match status" value="1"/>
</dbReference>
<dbReference type="Pfam" id="PF08281">
    <property type="entry name" value="Sigma70_r4_2"/>
    <property type="match status" value="1"/>
</dbReference>
<dbReference type="KEGG" id="atq:GH723_10505"/>
<keyword evidence="3" id="KW-0731">Sigma factor</keyword>
<keyword evidence="2" id="KW-0805">Transcription regulation</keyword>
<dbReference type="SUPFAM" id="SSF88946">
    <property type="entry name" value="Sigma2 domain of RNA polymerase sigma factors"/>
    <property type="match status" value="1"/>
</dbReference>
<name>A0A5Q2RSC3_9ACTN</name>
<feature type="domain" description="RNA polymerase sigma factor 70 region 4 type 2" evidence="8">
    <location>
        <begin position="92"/>
        <end position="144"/>
    </location>
</feature>
<dbReference type="InterPro" id="IPR007627">
    <property type="entry name" value="RNA_pol_sigma70_r2"/>
</dbReference>
<dbReference type="Proteomes" id="UP000334019">
    <property type="component" value="Chromosome"/>
</dbReference>
<proteinExistence type="inferred from homology"/>
<evidence type="ECO:0000259" key="7">
    <source>
        <dbReference type="Pfam" id="PF04542"/>
    </source>
</evidence>
<keyword evidence="10" id="KW-1185">Reference proteome</keyword>